<feature type="domain" description="Glucose-methanol-choline oxidoreductase N-terminal" evidence="7">
    <location>
        <begin position="257"/>
        <end position="271"/>
    </location>
</feature>
<dbReference type="PROSITE" id="PS00623">
    <property type="entry name" value="GMC_OXRED_1"/>
    <property type="match status" value="1"/>
</dbReference>
<dbReference type="InterPro" id="IPR036188">
    <property type="entry name" value="FAD/NAD-bd_sf"/>
</dbReference>
<dbReference type="PANTHER" id="PTHR11552:SF147">
    <property type="entry name" value="CHOLINE DEHYDROGENASE, MITOCHONDRIAL"/>
    <property type="match status" value="1"/>
</dbReference>
<proteinExistence type="inferred from homology"/>
<name>A0ABT0B0X4_9SPHN</name>
<dbReference type="PANTHER" id="PTHR11552">
    <property type="entry name" value="GLUCOSE-METHANOL-CHOLINE GMC OXIDOREDUCTASE"/>
    <property type="match status" value="1"/>
</dbReference>
<dbReference type="PROSITE" id="PS00624">
    <property type="entry name" value="GMC_OXRED_2"/>
    <property type="match status" value="1"/>
</dbReference>
<evidence type="ECO:0000256" key="5">
    <source>
        <dbReference type="RuleBase" id="RU003968"/>
    </source>
</evidence>
<dbReference type="InterPro" id="IPR012132">
    <property type="entry name" value="GMC_OxRdtase"/>
</dbReference>
<evidence type="ECO:0000313" key="8">
    <source>
        <dbReference type="EMBL" id="MCJ2178731.1"/>
    </source>
</evidence>
<dbReference type="InterPro" id="IPR000172">
    <property type="entry name" value="GMC_OxRdtase_N"/>
</dbReference>
<keyword evidence="4 5" id="KW-0274">FAD</keyword>
<dbReference type="Proteomes" id="UP001162880">
    <property type="component" value="Unassembled WGS sequence"/>
</dbReference>
<dbReference type="EMBL" id="JALHLE010000011">
    <property type="protein sequence ID" value="MCJ2178731.1"/>
    <property type="molecule type" value="Genomic_DNA"/>
</dbReference>
<evidence type="ECO:0000259" key="6">
    <source>
        <dbReference type="PROSITE" id="PS00623"/>
    </source>
</evidence>
<reference evidence="8" key="1">
    <citation type="submission" date="2022-03" db="EMBL/GenBank/DDBJ databases">
        <title>Identification of a novel bacterium isolated from mangrove sediments.</title>
        <authorList>
            <person name="Pan X."/>
        </authorList>
    </citation>
    <scope>NUCLEOTIDE SEQUENCE</scope>
    <source>
        <strain evidence="8">B2580</strain>
    </source>
</reference>
<evidence type="ECO:0000259" key="7">
    <source>
        <dbReference type="PROSITE" id="PS00624"/>
    </source>
</evidence>
<dbReference type="SUPFAM" id="SSF54373">
    <property type="entry name" value="FAD-linked reductases, C-terminal domain"/>
    <property type="match status" value="1"/>
</dbReference>
<keyword evidence="9" id="KW-1185">Reference proteome</keyword>
<feature type="domain" description="Glucose-methanol-choline oxidoreductase N-terminal" evidence="6">
    <location>
        <begin position="84"/>
        <end position="107"/>
    </location>
</feature>
<dbReference type="Gene3D" id="3.30.560.10">
    <property type="entry name" value="Glucose Oxidase, domain 3"/>
    <property type="match status" value="1"/>
</dbReference>
<evidence type="ECO:0000256" key="3">
    <source>
        <dbReference type="ARBA" id="ARBA00022630"/>
    </source>
</evidence>
<comment type="cofactor">
    <cofactor evidence="1">
        <name>FAD</name>
        <dbReference type="ChEBI" id="CHEBI:57692"/>
    </cofactor>
</comment>
<dbReference type="Pfam" id="PF00732">
    <property type="entry name" value="GMC_oxred_N"/>
    <property type="match status" value="1"/>
</dbReference>
<evidence type="ECO:0000256" key="4">
    <source>
        <dbReference type="ARBA" id="ARBA00022827"/>
    </source>
</evidence>
<comment type="similarity">
    <text evidence="2 5">Belongs to the GMC oxidoreductase family.</text>
</comment>
<dbReference type="PIRSF" id="PIRSF000137">
    <property type="entry name" value="Alcohol_oxidase"/>
    <property type="match status" value="1"/>
</dbReference>
<dbReference type="Pfam" id="PF05199">
    <property type="entry name" value="GMC_oxred_C"/>
    <property type="match status" value="1"/>
</dbReference>
<dbReference type="Gene3D" id="3.50.50.60">
    <property type="entry name" value="FAD/NAD(P)-binding domain"/>
    <property type="match status" value="1"/>
</dbReference>
<dbReference type="InterPro" id="IPR007867">
    <property type="entry name" value="GMC_OxRtase_C"/>
</dbReference>
<evidence type="ECO:0000313" key="9">
    <source>
        <dbReference type="Proteomes" id="UP001162880"/>
    </source>
</evidence>
<keyword evidence="3 5" id="KW-0285">Flavoprotein</keyword>
<dbReference type="SUPFAM" id="SSF51905">
    <property type="entry name" value="FAD/NAD(P)-binding domain"/>
    <property type="match status" value="1"/>
</dbReference>
<evidence type="ECO:0000256" key="2">
    <source>
        <dbReference type="ARBA" id="ARBA00010790"/>
    </source>
</evidence>
<organism evidence="8 9">
    <name type="scientific">Novosphingobium album</name>
    <name type="common">ex Hu et al. 2023</name>
    <dbReference type="NCBI Taxonomy" id="2930093"/>
    <lineage>
        <taxon>Bacteria</taxon>
        <taxon>Pseudomonadati</taxon>
        <taxon>Pseudomonadota</taxon>
        <taxon>Alphaproteobacteria</taxon>
        <taxon>Sphingomonadales</taxon>
        <taxon>Sphingomonadaceae</taxon>
        <taxon>Novosphingobium</taxon>
    </lineage>
</organism>
<gene>
    <name evidence="8" type="ORF">MTR64_09155</name>
</gene>
<evidence type="ECO:0000256" key="1">
    <source>
        <dbReference type="ARBA" id="ARBA00001974"/>
    </source>
</evidence>
<dbReference type="RefSeq" id="WP_243993052.1">
    <property type="nucleotide sequence ID" value="NZ_JALHLE010000011.1"/>
</dbReference>
<comment type="caution">
    <text evidence="8">The sequence shown here is derived from an EMBL/GenBank/DDBJ whole genome shotgun (WGS) entry which is preliminary data.</text>
</comment>
<sequence>MPETWDYIIVGAGSAGCVMAERLSADGRSHVLVLEAGGENDSFWVTLPKGVAKLVQKPEHMWAYPVAQPREEGTQGGGEVWIRGKGLGGSSSINGMIWSRGEPADYDAWERDAGATGWNGASMTEAFLQLEDHAAGTGPMRGSGGLVHVDPACFTYPLADKMIASGEALGMKRVDDLNGTAGPRVGLYSHNIRGGKRESSARTYLAKARSRPNVKVMTGVMAERIVFDGTRATGIDTIVNGQPHRFDCAGEIIVSAGAMESPLLLQRSGIGDSDRLRAAGIAPLIHSPDTGERMIEHLSLSMPFRLNHGKGTNKSFFGIGAALAMLRYLVRHDGIMATGPFEVGAFCNVAHPDGCTDAQFYLGGYTFKVGDDNDPVPLDKIDPRPGVTIYGQLLRLTSESSVRASGPTGSDLPDIHHNFLSTEHDQRSAVALIRKMRDFISAPPLGTMVGECVVPAMMVESDEDILAMFRRLSSCGLHAIRSCRMGNDDRAVVDPQLRVRGVQGVRVADCSVIPGQVTGNTNAPAMAVGLRGAAMVLEDRP</sequence>
<protein>
    <submittedName>
        <fullName evidence="8">GMC family oxidoreductase N-terminal domain-containing protein</fullName>
    </submittedName>
</protein>
<accession>A0ABT0B0X4</accession>